<accession>A0A2P5C2N2</accession>
<dbReference type="OrthoDB" id="10287124at2759"/>
<dbReference type="Proteomes" id="UP000237000">
    <property type="component" value="Unassembled WGS sequence"/>
</dbReference>
<dbReference type="EMBL" id="JXTC01000422">
    <property type="protein sequence ID" value="PON55312.1"/>
    <property type="molecule type" value="Genomic_DNA"/>
</dbReference>
<sequence length="98" mass="11247">MLPGNIYIKLARTRLFGLPHFDSSRLLMLACQALPDKHWHFFGLCKFCKRKVSCSPVAPCRVCFRLAACGQLGMRWPGWQSSPDFACLTCHYARKRLD</sequence>
<keyword evidence="2" id="KW-1185">Reference proteome</keyword>
<protein>
    <submittedName>
        <fullName evidence="1">Uncharacterized protein</fullName>
    </submittedName>
</protein>
<organism evidence="1 2">
    <name type="scientific">Trema orientale</name>
    <name type="common">Charcoal tree</name>
    <name type="synonym">Celtis orientalis</name>
    <dbReference type="NCBI Taxonomy" id="63057"/>
    <lineage>
        <taxon>Eukaryota</taxon>
        <taxon>Viridiplantae</taxon>
        <taxon>Streptophyta</taxon>
        <taxon>Embryophyta</taxon>
        <taxon>Tracheophyta</taxon>
        <taxon>Spermatophyta</taxon>
        <taxon>Magnoliopsida</taxon>
        <taxon>eudicotyledons</taxon>
        <taxon>Gunneridae</taxon>
        <taxon>Pentapetalae</taxon>
        <taxon>rosids</taxon>
        <taxon>fabids</taxon>
        <taxon>Rosales</taxon>
        <taxon>Cannabaceae</taxon>
        <taxon>Trema</taxon>
    </lineage>
</organism>
<name>A0A2P5C2N2_TREOI</name>
<dbReference type="InParanoid" id="A0A2P5C2N2"/>
<evidence type="ECO:0000313" key="1">
    <source>
        <dbReference type="EMBL" id="PON55312.1"/>
    </source>
</evidence>
<dbReference type="AlphaFoldDB" id="A0A2P5C2N2"/>
<evidence type="ECO:0000313" key="2">
    <source>
        <dbReference type="Proteomes" id="UP000237000"/>
    </source>
</evidence>
<proteinExistence type="predicted"/>
<reference evidence="2" key="1">
    <citation type="submission" date="2016-06" db="EMBL/GenBank/DDBJ databases">
        <title>Parallel loss of symbiosis genes in relatives of nitrogen-fixing non-legume Parasponia.</title>
        <authorList>
            <person name="Van Velzen R."/>
            <person name="Holmer R."/>
            <person name="Bu F."/>
            <person name="Rutten L."/>
            <person name="Van Zeijl A."/>
            <person name="Liu W."/>
            <person name="Santuari L."/>
            <person name="Cao Q."/>
            <person name="Sharma T."/>
            <person name="Shen D."/>
            <person name="Roswanjaya Y."/>
            <person name="Wardhani T."/>
            <person name="Kalhor M.S."/>
            <person name="Jansen J."/>
            <person name="Van den Hoogen J."/>
            <person name="Gungor B."/>
            <person name="Hartog M."/>
            <person name="Hontelez J."/>
            <person name="Verver J."/>
            <person name="Yang W.-C."/>
            <person name="Schijlen E."/>
            <person name="Repin R."/>
            <person name="Schilthuizen M."/>
            <person name="Schranz E."/>
            <person name="Heidstra R."/>
            <person name="Miyata K."/>
            <person name="Fedorova E."/>
            <person name="Kohlen W."/>
            <person name="Bisseling T."/>
            <person name="Smit S."/>
            <person name="Geurts R."/>
        </authorList>
    </citation>
    <scope>NUCLEOTIDE SEQUENCE [LARGE SCALE GENOMIC DNA]</scope>
    <source>
        <strain evidence="2">cv. RG33-2</strain>
    </source>
</reference>
<gene>
    <name evidence="1" type="ORF">TorRG33x02_299700</name>
</gene>
<comment type="caution">
    <text evidence="1">The sequence shown here is derived from an EMBL/GenBank/DDBJ whole genome shotgun (WGS) entry which is preliminary data.</text>
</comment>